<protein>
    <submittedName>
        <fullName evidence="1">Uncharacterized protein</fullName>
    </submittedName>
</protein>
<organism evidence="1 2">
    <name type="scientific">Blyttiomyces helicus</name>
    <dbReference type="NCBI Taxonomy" id="388810"/>
    <lineage>
        <taxon>Eukaryota</taxon>
        <taxon>Fungi</taxon>
        <taxon>Fungi incertae sedis</taxon>
        <taxon>Chytridiomycota</taxon>
        <taxon>Chytridiomycota incertae sedis</taxon>
        <taxon>Chytridiomycetes</taxon>
        <taxon>Chytridiomycetes incertae sedis</taxon>
        <taxon>Blyttiomyces</taxon>
    </lineage>
</organism>
<reference evidence="2" key="1">
    <citation type="journal article" date="2018" name="Nat. Microbiol.">
        <title>Leveraging single-cell genomics to expand the fungal tree of life.</title>
        <authorList>
            <person name="Ahrendt S.R."/>
            <person name="Quandt C.A."/>
            <person name="Ciobanu D."/>
            <person name="Clum A."/>
            <person name="Salamov A."/>
            <person name="Andreopoulos B."/>
            <person name="Cheng J.F."/>
            <person name="Woyke T."/>
            <person name="Pelin A."/>
            <person name="Henrissat B."/>
            <person name="Reynolds N.K."/>
            <person name="Benny G.L."/>
            <person name="Smith M.E."/>
            <person name="James T.Y."/>
            <person name="Grigoriev I.V."/>
        </authorList>
    </citation>
    <scope>NUCLEOTIDE SEQUENCE [LARGE SCALE GENOMIC DNA]</scope>
</reference>
<dbReference type="AlphaFoldDB" id="A0A4P9WLH3"/>
<proteinExistence type="predicted"/>
<dbReference type="Proteomes" id="UP000269721">
    <property type="component" value="Unassembled WGS sequence"/>
</dbReference>
<accession>A0A4P9WLH3</accession>
<keyword evidence="2" id="KW-1185">Reference proteome</keyword>
<name>A0A4P9WLH3_9FUNG</name>
<dbReference type="EMBL" id="KZ994134">
    <property type="protein sequence ID" value="RKO93724.1"/>
    <property type="molecule type" value="Genomic_DNA"/>
</dbReference>
<evidence type="ECO:0000313" key="2">
    <source>
        <dbReference type="Proteomes" id="UP000269721"/>
    </source>
</evidence>
<evidence type="ECO:0000313" key="1">
    <source>
        <dbReference type="EMBL" id="RKO93724.1"/>
    </source>
</evidence>
<sequence length="223" mass="24350">MVFFLTHFWVETFRQLYHNIATRSDLRLDGFPMTSAKYFKLGGVACKAVGKLVDVMSKAVGIGSETQKNVALPFCSDAYSQRETWRKQSGTKVQTKNQAERRPLNKQEKTCIWHNNQEHFCNLSTPITTATTTVTEATTAITEATTIARSKVEAAVTNLSLNHVCRSLTPALGYLAEKNHKQAQQLEAIVASLGLNAEDATGVALAGITTLHITNASVPTPPA</sequence>
<gene>
    <name evidence="1" type="ORF">BDK51DRAFT_29966</name>
</gene>